<dbReference type="Proteomes" id="UP001316803">
    <property type="component" value="Unassembled WGS sequence"/>
</dbReference>
<sequence>MSVILIKSPTRILTSPTLSLLGASLHTRPASYIPVPSLTSGGAADQSSNPLASLTRSVKTELSIPERELLALLGLILGLSAMTMMILCTSLSFSKASLTTRTTDDGKTLRKSSPEVGEAISRLLVAQDLWQLLAGIHVLVCSPLVAWIYLQGGQVELGPSTGLGLLTSDVVFTIAISDMLFWGYMYTVIKEEKRQVMEVREIRRVEDEEDETNRGEIR</sequence>
<keyword evidence="3" id="KW-1185">Reference proteome</keyword>
<dbReference type="AlphaFoldDB" id="A0AAN8EVK4"/>
<name>A0AAN8EVK4_9EURO</name>
<keyword evidence="1" id="KW-0812">Transmembrane</keyword>
<accession>A0AAN8EVK4</accession>
<dbReference type="EMBL" id="JAKLMC020000008">
    <property type="protein sequence ID" value="KAK5954721.1"/>
    <property type="molecule type" value="Genomic_DNA"/>
</dbReference>
<evidence type="ECO:0000313" key="3">
    <source>
        <dbReference type="Proteomes" id="UP001316803"/>
    </source>
</evidence>
<gene>
    <name evidence="2" type="ORF">OHC33_004445</name>
</gene>
<feature type="transmembrane region" description="Helical" evidence="1">
    <location>
        <begin position="129"/>
        <end position="150"/>
    </location>
</feature>
<reference evidence="2 3" key="1">
    <citation type="submission" date="2022-12" db="EMBL/GenBank/DDBJ databases">
        <title>Genomic features and morphological characterization of a novel Knufia sp. strain isolated from spacecraft assembly facility.</title>
        <authorList>
            <person name="Teixeira M."/>
            <person name="Chander A.M."/>
            <person name="Stajich J.E."/>
            <person name="Venkateswaran K."/>
        </authorList>
    </citation>
    <scope>NUCLEOTIDE SEQUENCE [LARGE SCALE GENOMIC DNA]</scope>
    <source>
        <strain evidence="2 3">FJI-L2-BK-P2</strain>
    </source>
</reference>
<dbReference type="Pfam" id="PF10311">
    <property type="entry name" value="Ilm1"/>
    <property type="match status" value="1"/>
</dbReference>
<feature type="transmembrane region" description="Helical" evidence="1">
    <location>
        <begin position="170"/>
        <end position="189"/>
    </location>
</feature>
<organism evidence="2 3">
    <name type="scientific">Knufia fluminis</name>
    <dbReference type="NCBI Taxonomy" id="191047"/>
    <lineage>
        <taxon>Eukaryota</taxon>
        <taxon>Fungi</taxon>
        <taxon>Dikarya</taxon>
        <taxon>Ascomycota</taxon>
        <taxon>Pezizomycotina</taxon>
        <taxon>Eurotiomycetes</taxon>
        <taxon>Chaetothyriomycetidae</taxon>
        <taxon>Chaetothyriales</taxon>
        <taxon>Trichomeriaceae</taxon>
        <taxon>Knufia</taxon>
    </lineage>
</organism>
<keyword evidence="1" id="KW-0472">Membrane</keyword>
<evidence type="ECO:0000256" key="1">
    <source>
        <dbReference type="SAM" id="Phobius"/>
    </source>
</evidence>
<dbReference type="InterPro" id="IPR018815">
    <property type="entry name" value="Incr_loss_mito_DNA_1"/>
</dbReference>
<keyword evidence="1" id="KW-1133">Transmembrane helix</keyword>
<protein>
    <submittedName>
        <fullName evidence="2">Uncharacterized protein</fullName>
    </submittedName>
</protein>
<evidence type="ECO:0000313" key="2">
    <source>
        <dbReference type="EMBL" id="KAK5954721.1"/>
    </source>
</evidence>
<comment type="caution">
    <text evidence="2">The sequence shown here is derived from an EMBL/GenBank/DDBJ whole genome shotgun (WGS) entry which is preliminary data.</text>
</comment>
<feature type="transmembrane region" description="Helical" evidence="1">
    <location>
        <begin position="69"/>
        <end position="93"/>
    </location>
</feature>
<proteinExistence type="predicted"/>